<dbReference type="PANTHER" id="PTHR11439:SF467">
    <property type="entry name" value="INTEGRASE CATALYTIC DOMAIN-CONTAINING PROTEIN"/>
    <property type="match status" value="1"/>
</dbReference>
<feature type="domain" description="Retroviral polymerase SH3-like" evidence="3">
    <location>
        <begin position="28"/>
        <end position="90"/>
    </location>
</feature>
<feature type="compositionally biased region" description="Pro residues" evidence="1">
    <location>
        <begin position="142"/>
        <end position="155"/>
    </location>
</feature>
<evidence type="ECO:0000313" key="4">
    <source>
        <dbReference type="EMBL" id="TFY51065.1"/>
    </source>
</evidence>
<evidence type="ECO:0000256" key="1">
    <source>
        <dbReference type="SAM" id="MobiDB-lite"/>
    </source>
</evidence>
<dbReference type="AlphaFoldDB" id="A0A4Y9XLW4"/>
<dbReference type="InterPro" id="IPR043502">
    <property type="entry name" value="DNA/RNA_pol_sf"/>
</dbReference>
<dbReference type="Pfam" id="PF25597">
    <property type="entry name" value="SH3_retrovirus"/>
    <property type="match status" value="1"/>
</dbReference>
<dbReference type="EMBL" id="SEKV01001291">
    <property type="protein sequence ID" value="TFY51065.1"/>
    <property type="molecule type" value="Genomic_DNA"/>
</dbReference>
<accession>A0A4Y9XLW4</accession>
<dbReference type="Pfam" id="PF07727">
    <property type="entry name" value="RVT_2"/>
    <property type="match status" value="1"/>
</dbReference>
<protein>
    <submittedName>
        <fullName evidence="4">Uncharacterized protein</fullName>
    </submittedName>
</protein>
<proteinExistence type="predicted"/>
<sequence length="727" mass="82923">MRRLKWQCPITLWDGTIPDISYFRVFGCKAFVHVPKEQRSGKLDKKAVEMIFVGYEQGSKGYRFWNPATRGIVVSRDVTFDEETFPARKDLGHDPKSLGPPQFDPSDLEPEDVDKPLPVPVPTDDKPEEPEDQPEPVGVNPPEQPRPDPVPPPQPQYQRPRRDGAGRNPARNRDNVYGDEPPASIDQRTDTQGNQRHEAEVLMMARAVAEANHGVPQSHSEAMKSPDKHKWHGAEKSEYDSLIENKTWILVPRPKNRKVIKNRWVYTIKHDGRYKARVVAKGFTQVWGQDYHETFSPVARFESVRYLLAHAALEDWEIESMDVKTAFLNGDLDEEIYMEQPEGWVVPGKEDHVCLLLKAIYGLKQASRQWNAKIHTSLLGLGFTRTYSDAGVYVYTRESGDHTCVVILYVDDLLLLGDSKPFIDSVKERLSREYQMTDLGAVQRFLGLRIHRERSTRKLFVDQEDYLETVLERFGMSNCKEARTPLPAGANLLSSTETATEEFRTKYQSIIGSIMYAMLGTRPDIAFAVTRLAKFSSNPSKEHMRLAFYVLRYLQGTKRFALCYDGGSNSGLIAYSDSDWAEDRDDRHSTSGFIFMMANCVISWASRRQPTVSLSSTEAEYKAASDTCRQMAWLRHFGDELGDNMSSPTPLCLDNQGSIFLSVNPVVDRRTKHIEIRYHYIREFYERGETEIYFVASEDQLADCLTKNVPLKAIEKFRSSSGMLVAS</sequence>
<comment type="caution">
    <text evidence="4">The sequence shown here is derived from an EMBL/GenBank/DDBJ whole genome shotgun (WGS) entry which is preliminary data.</text>
</comment>
<dbReference type="STRING" id="34475.A0A4Y9XLW4"/>
<gene>
    <name evidence="4" type="ORF">EVJ58_g10757</name>
</gene>
<reference evidence="4 5" key="1">
    <citation type="submission" date="2019-01" db="EMBL/GenBank/DDBJ databases">
        <title>Genome sequencing of the rare red list fungi Fomitopsis rosea.</title>
        <authorList>
            <person name="Buettner E."/>
            <person name="Kellner H."/>
        </authorList>
    </citation>
    <scope>NUCLEOTIDE SEQUENCE [LARGE SCALE GENOMIC DNA]</scope>
    <source>
        <strain evidence="4 5">DSM 105464</strain>
    </source>
</reference>
<name>A0A4Y9XLW4_9APHY</name>
<dbReference type="Proteomes" id="UP000298390">
    <property type="component" value="Unassembled WGS sequence"/>
</dbReference>
<dbReference type="CDD" id="cd09272">
    <property type="entry name" value="RNase_HI_RT_Ty1"/>
    <property type="match status" value="1"/>
</dbReference>
<feature type="compositionally biased region" description="Basic and acidic residues" evidence="1">
    <location>
        <begin position="160"/>
        <end position="176"/>
    </location>
</feature>
<dbReference type="SUPFAM" id="SSF56672">
    <property type="entry name" value="DNA/RNA polymerases"/>
    <property type="match status" value="1"/>
</dbReference>
<dbReference type="InterPro" id="IPR013103">
    <property type="entry name" value="RVT_2"/>
</dbReference>
<dbReference type="PANTHER" id="PTHR11439">
    <property type="entry name" value="GAG-POL-RELATED RETROTRANSPOSON"/>
    <property type="match status" value="1"/>
</dbReference>
<organism evidence="4 5">
    <name type="scientific">Rhodofomes roseus</name>
    <dbReference type="NCBI Taxonomy" id="34475"/>
    <lineage>
        <taxon>Eukaryota</taxon>
        <taxon>Fungi</taxon>
        <taxon>Dikarya</taxon>
        <taxon>Basidiomycota</taxon>
        <taxon>Agaricomycotina</taxon>
        <taxon>Agaricomycetes</taxon>
        <taxon>Polyporales</taxon>
        <taxon>Rhodofomes</taxon>
    </lineage>
</organism>
<feature type="region of interest" description="Disordered" evidence="1">
    <location>
        <begin position="86"/>
        <end position="196"/>
    </location>
</feature>
<feature type="compositionally biased region" description="Basic and acidic residues" evidence="1">
    <location>
        <begin position="86"/>
        <end position="96"/>
    </location>
</feature>
<evidence type="ECO:0000259" key="2">
    <source>
        <dbReference type="Pfam" id="PF07727"/>
    </source>
</evidence>
<dbReference type="InterPro" id="IPR057670">
    <property type="entry name" value="SH3_retrovirus"/>
</dbReference>
<evidence type="ECO:0000313" key="5">
    <source>
        <dbReference type="Proteomes" id="UP000298390"/>
    </source>
</evidence>
<evidence type="ECO:0000259" key="3">
    <source>
        <dbReference type="Pfam" id="PF25597"/>
    </source>
</evidence>
<feature type="domain" description="Reverse transcriptase Ty1/copia-type" evidence="2">
    <location>
        <begin position="245"/>
        <end position="486"/>
    </location>
</feature>